<sequence length="134" mass="13964">MTRPPAGSASQALAGRRIGLICASRQAPAAALFIEAAEGLGAQVSVLHAADVVDARAAQQDKLVRMLSRLYDVIECQDLPSTAVRHIAELVAVPVLADLGARALEAAGSHRPEPGTPAWEQGLAQVRQALLMAL</sequence>
<keyword evidence="3" id="KW-1185">Reference proteome</keyword>
<keyword evidence="1" id="KW-0808">Transferase</keyword>
<evidence type="ECO:0000313" key="2">
    <source>
        <dbReference type="EMBL" id="MBB3193064.1"/>
    </source>
</evidence>
<comment type="caution">
    <text evidence="2">The sequence shown here is derived from an EMBL/GenBank/DDBJ whole genome shotgun (WGS) entry which is preliminary data.</text>
</comment>
<organism evidence="2 3">
    <name type="scientific">Roseateles terrae</name>
    <dbReference type="NCBI Taxonomy" id="431060"/>
    <lineage>
        <taxon>Bacteria</taxon>
        <taxon>Pseudomonadati</taxon>
        <taxon>Pseudomonadota</taxon>
        <taxon>Betaproteobacteria</taxon>
        <taxon>Burkholderiales</taxon>
        <taxon>Sphaerotilaceae</taxon>
        <taxon>Roseateles</taxon>
    </lineage>
</organism>
<dbReference type="EMBL" id="JACHXO010000001">
    <property type="protein sequence ID" value="MBB3193064.1"/>
    <property type="molecule type" value="Genomic_DNA"/>
</dbReference>
<evidence type="ECO:0000313" key="3">
    <source>
        <dbReference type="Proteomes" id="UP000574369"/>
    </source>
</evidence>
<protein>
    <submittedName>
        <fullName evidence="2">Ornithine carbamoyltransferase</fullName>
    </submittedName>
</protein>
<dbReference type="RefSeq" id="WP_184294017.1">
    <property type="nucleotide sequence ID" value="NZ_JACHXO010000001.1"/>
</dbReference>
<name>A0ABR6GP87_9BURK</name>
<dbReference type="Gene3D" id="3.40.50.1370">
    <property type="entry name" value="Aspartate/ornithine carbamoyltransferase"/>
    <property type="match status" value="1"/>
</dbReference>
<accession>A0ABR6GP87</accession>
<dbReference type="InterPro" id="IPR036901">
    <property type="entry name" value="Asp/Orn_carbamoylTrfase_sf"/>
</dbReference>
<dbReference type="Proteomes" id="UP000574369">
    <property type="component" value="Unassembled WGS sequence"/>
</dbReference>
<gene>
    <name evidence="2" type="ORF">FHS28_000429</name>
</gene>
<proteinExistence type="predicted"/>
<reference evidence="2 3" key="1">
    <citation type="submission" date="2020-08" db="EMBL/GenBank/DDBJ databases">
        <title>Genomic Encyclopedia of Type Strains, Phase III (KMG-III): the genomes of soil and plant-associated and newly described type strains.</title>
        <authorList>
            <person name="Whitman W."/>
        </authorList>
    </citation>
    <scope>NUCLEOTIDE SEQUENCE [LARGE SCALE GENOMIC DNA]</scope>
    <source>
        <strain evidence="2 3">CECT 7247</strain>
    </source>
</reference>
<evidence type="ECO:0000256" key="1">
    <source>
        <dbReference type="ARBA" id="ARBA00022679"/>
    </source>
</evidence>